<dbReference type="RefSeq" id="WP_078719806.1">
    <property type="nucleotide sequence ID" value="NZ_CP014339.1"/>
</dbReference>
<proteinExistence type="predicted"/>
<accession>A0A494JCA3</accession>
<dbReference type="Proteomes" id="UP000189738">
    <property type="component" value="Chromosome"/>
</dbReference>
<evidence type="ECO:0000313" key="3">
    <source>
        <dbReference type="Proteomes" id="UP000189738"/>
    </source>
</evidence>
<gene>
    <name evidence="1" type="ORF">AYC66_17940</name>
    <name evidence="2" type="ORF">BAY09_18040</name>
</gene>
<evidence type="ECO:0000313" key="2">
    <source>
        <dbReference type="EMBL" id="OPB52778.1"/>
    </source>
</evidence>
<reference evidence="2" key="2">
    <citation type="submission" date="2016-06" db="EMBL/GenBank/DDBJ databases">
        <authorList>
            <person name="Nicholson A.C."/>
        </authorList>
    </citation>
    <scope>NUCLEOTIDE SEQUENCE [LARGE SCALE GENOMIC DNA]</scope>
    <source>
        <strain evidence="2">E6809</strain>
    </source>
</reference>
<evidence type="ECO:0000313" key="1">
    <source>
        <dbReference type="EMBL" id="AQX52443.1"/>
    </source>
</evidence>
<protein>
    <submittedName>
        <fullName evidence="2">Uncharacterized protein</fullName>
    </submittedName>
</protein>
<dbReference type="EMBL" id="CP014339">
    <property type="protein sequence ID" value="AQX52443.1"/>
    <property type="molecule type" value="Genomic_DNA"/>
</dbReference>
<sequence length="69" mass="8181">MNTTKRIFYRVRPEFKGYAHEDFETLEEAIKRANHRNSVKPAKDESETLYKGDNCKILKVEEITTEITF</sequence>
<name>A0A494JCA3_9FLAO</name>
<reference evidence="1 3" key="1">
    <citation type="submission" date="2016-02" db="EMBL/GenBank/DDBJ databases">
        <authorList>
            <person name="Nicholson A.C."/>
            <person name="Humrighouse B.W."/>
            <person name="Loparev V."/>
            <person name="Emery B."/>
            <person name="Graziano J."/>
            <person name="McQuiston J.R."/>
        </authorList>
    </citation>
    <scope>NUCLEOTIDE SEQUENCE [LARGE SCALE GENOMIC DNA]</scope>
    <source>
        <strain evidence="1 3">E6809</strain>
    </source>
</reference>
<organism evidence="2">
    <name type="scientific">Elizabethkingia anophelis</name>
    <dbReference type="NCBI Taxonomy" id="1117645"/>
    <lineage>
        <taxon>Bacteria</taxon>
        <taxon>Pseudomonadati</taxon>
        <taxon>Bacteroidota</taxon>
        <taxon>Flavobacteriia</taxon>
        <taxon>Flavobacteriales</taxon>
        <taxon>Weeksellaceae</taxon>
        <taxon>Elizabethkingia</taxon>
    </lineage>
</organism>
<dbReference type="EMBL" id="MAHS01000002">
    <property type="protein sequence ID" value="OPB52778.1"/>
    <property type="molecule type" value="Genomic_DNA"/>
</dbReference>
<dbReference type="AlphaFoldDB" id="A0A494JCA3"/>